<evidence type="ECO:0000313" key="1">
    <source>
        <dbReference type="EMBL" id="BAE90636.1"/>
    </source>
</evidence>
<sequence length="32" mass="3743">MGGASIEKSMMSHKFLTFTTEYRSSSYIQFYN</sequence>
<accession>I7GP03</accession>
<dbReference type="EMBL" id="AB173574">
    <property type="protein sequence ID" value="BAE90636.1"/>
    <property type="molecule type" value="mRNA"/>
</dbReference>
<name>I7GP03_MACFA</name>
<organism evidence="1">
    <name type="scientific">Macaca fascicularis</name>
    <name type="common">Crab-eating macaque</name>
    <name type="synonym">Cynomolgus monkey</name>
    <dbReference type="NCBI Taxonomy" id="9541"/>
    <lineage>
        <taxon>Eukaryota</taxon>
        <taxon>Metazoa</taxon>
        <taxon>Chordata</taxon>
        <taxon>Craniata</taxon>
        <taxon>Vertebrata</taxon>
        <taxon>Euteleostomi</taxon>
        <taxon>Mammalia</taxon>
        <taxon>Eutheria</taxon>
        <taxon>Euarchontoglires</taxon>
        <taxon>Primates</taxon>
        <taxon>Haplorrhini</taxon>
        <taxon>Catarrhini</taxon>
        <taxon>Cercopithecidae</taxon>
        <taxon>Cercopithecinae</taxon>
        <taxon>Macaca</taxon>
    </lineage>
</organism>
<reference evidence="1" key="1">
    <citation type="journal article" date="2007" name="PLoS Biol.">
        <title>Rate of evolution in brain-expressed genes in humans and other primates.</title>
        <authorList>
            <person name="Wang H.-Y."/>
            <person name="Chien H.-C."/>
            <person name="Osada N."/>
            <person name="Hashimoto K."/>
            <person name="Sugano S."/>
            <person name="Gojobori T."/>
            <person name="Chou C.-K."/>
            <person name="Tsai S.-F."/>
            <person name="Wu C.-I."/>
            <person name="Shen C.-K.J."/>
        </authorList>
    </citation>
    <scope>NUCLEOTIDE SEQUENCE</scope>
</reference>
<protein>
    <submittedName>
        <fullName evidence="1">Macaca fascicularis brain cDNA, clone: QflA-23192</fullName>
    </submittedName>
</protein>
<dbReference type="AlphaFoldDB" id="I7GP03"/>
<proteinExistence type="evidence at transcript level"/>